<dbReference type="RefSeq" id="WP_199283936.1">
    <property type="nucleotide sequence ID" value="NZ_JAKNQT010000003.1"/>
</dbReference>
<evidence type="ECO:0000256" key="1">
    <source>
        <dbReference type="SAM" id="MobiDB-lite"/>
    </source>
</evidence>
<sequence length="132" mass="15514">MTLSLRQFVAPALFVAALLPLAATAQADHHDGEKPHHDRERMEERMEEHRQDVYERAALSDDKQQALNEAHDTFRNEMKNVRDAHQARMAEILTEDEQEALRDAMHEAREEYREEYREAQGKRHHGEEKTSQ</sequence>
<protein>
    <submittedName>
        <fullName evidence="3">Uncharacterized protein</fullName>
    </submittedName>
</protein>
<reference evidence="3 4" key="1">
    <citation type="submission" date="2022-02" db="EMBL/GenBank/DDBJ databases">
        <title>Study of halophilic communities from a Mexican lake.</title>
        <authorList>
            <person name="Hernandez-Soto L.M."/>
            <person name="Martinez-Abarca F."/>
            <person name="Ramirez-Saad H.C."/>
            <person name="Aguirre-Garrido J.F."/>
        </authorList>
    </citation>
    <scope>NUCLEOTIDE SEQUENCE [LARGE SCALE GENOMIC DNA]</scope>
    <source>
        <strain evidence="3 4">Hjan13</strain>
    </source>
</reference>
<gene>
    <name evidence="3" type="ORF">L0635_12210</name>
</gene>
<evidence type="ECO:0000313" key="3">
    <source>
        <dbReference type="EMBL" id="MCZ0927845.1"/>
    </source>
</evidence>
<evidence type="ECO:0000256" key="2">
    <source>
        <dbReference type="SAM" id="SignalP"/>
    </source>
</evidence>
<name>A0ABT4IWM9_9GAMM</name>
<dbReference type="Proteomes" id="UP001321125">
    <property type="component" value="Unassembled WGS sequence"/>
</dbReference>
<feature type="region of interest" description="Disordered" evidence="1">
    <location>
        <begin position="25"/>
        <end position="64"/>
    </location>
</feature>
<keyword evidence="4" id="KW-1185">Reference proteome</keyword>
<comment type="caution">
    <text evidence="3">The sequence shown here is derived from an EMBL/GenBank/DDBJ whole genome shotgun (WGS) entry which is preliminary data.</text>
</comment>
<evidence type="ECO:0000313" key="4">
    <source>
        <dbReference type="Proteomes" id="UP001321125"/>
    </source>
</evidence>
<feature type="signal peptide" evidence="2">
    <location>
        <begin position="1"/>
        <end position="27"/>
    </location>
</feature>
<feature type="compositionally biased region" description="Basic and acidic residues" evidence="1">
    <location>
        <begin position="99"/>
        <end position="132"/>
    </location>
</feature>
<feature type="chain" id="PRO_5045996877" evidence="2">
    <location>
        <begin position="28"/>
        <end position="132"/>
    </location>
</feature>
<accession>A0ABT4IWM9</accession>
<feature type="compositionally biased region" description="Basic and acidic residues" evidence="1">
    <location>
        <begin position="27"/>
        <end position="64"/>
    </location>
</feature>
<proteinExistence type="predicted"/>
<organism evidence="3 4">
    <name type="scientific">Vreelandella janggokensis</name>
    <dbReference type="NCBI Taxonomy" id="370767"/>
    <lineage>
        <taxon>Bacteria</taxon>
        <taxon>Pseudomonadati</taxon>
        <taxon>Pseudomonadota</taxon>
        <taxon>Gammaproteobacteria</taxon>
        <taxon>Oceanospirillales</taxon>
        <taxon>Halomonadaceae</taxon>
        <taxon>Vreelandella</taxon>
    </lineage>
</organism>
<dbReference type="EMBL" id="JAKNQU010000004">
    <property type="protein sequence ID" value="MCZ0927845.1"/>
    <property type="molecule type" value="Genomic_DNA"/>
</dbReference>
<feature type="region of interest" description="Disordered" evidence="1">
    <location>
        <begin position="94"/>
        <end position="132"/>
    </location>
</feature>
<keyword evidence="2" id="KW-0732">Signal</keyword>